<dbReference type="Gene3D" id="3.90.870.10">
    <property type="entry name" value="DHBP synthase"/>
    <property type="match status" value="1"/>
</dbReference>
<dbReference type="GO" id="GO:0003935">
    <property type="term" value="F:GTP cyclohydrolase II activity"/>
    <property type="evidence" value="ECO:0007669"/>
    <property type="project" value="TreeGrafter"/>
</dbReference>
<gene>
    <name evidence="14 17" type="primary">ribB</name>
    <name evidence="17" type="ORF">E4A48_13735</name>
</gene>
<feature type="site" description="Essential for catalytic activity" evidence="14">
    <location>
        <position position="134"/>
    </location>
</feature>
<feature type="site" description="Essential for catalytic activity" evidence="14">
    <location>
        <position position="172"/>
    </location>
</feature>
<keyword evidence="10 14" id="KW-0479">Metal-binding</keyword>
<keyword evidence="11 14" id="KW-0460">Magnesium</keyword>
<evidence type="ECO:0000313" key="17">
    <source>
        <dbReference type="EMBL" id="QDI04609.1"/>
    </source>
</evidence>
<comment type="catalytic activity">
    <reaction evidence="1 14">
        <text>D-ribulose 5-phosphate = (2S)-2-hydroxy-3-oxobutyl phosphate + formate + H(+)</text>
        <dbReference type="Rhea" id="RHEA:18457"/>
        <dbReference type="ChEBI" id="CHEBI:15378"/>
        <dbReference type="ChEBI" id="CHEBI:15740"/>
        <dbReference type="ChEBI" id="CHEBI:58121"/>
        <dbReference type="ChEBI" id="CHEBI:58830"/>
        <dbReference type="EC" id="4.1.99.12"/>
    </reaction>
</comment>
<keyword evidence="9 14" id="KW-0686">Riboflavin biosynthesis</keyword>
<feature type="binding site" evidence="14">
    <location>
        <begin position="148"/>
        <end position="152"/>
    </location>
    <ligand>
        <name>D-ribulose 5-phosphate</name>
        <dbReference type="ChEBI" id="CHEBI:58121"/>
    </ligand>
</feature>
<dbReference type="EMBL" id="CP038228">
    <property type="protein sequence ID" value="QDI04609.1"/>
    <property type="molecule type" value="Genomic_DNA"/>
</dbReference>
<comment type="cofactor">
    <cofactor evidence="14">
        <name>Mg(2+)</name>
        <dbReference type="ChEBI" id="CHEBI:18420"/>
    </cofactor>
    <cofactor evidence="14">
        <name>Mn(2+)</name>
        <dbReference type="ChEBI" id="CHEBI:29035"/>
    </cofactor>
    <text evidence="14">Binds 2 divalent metal cations per subunit. Magnesium or manganese.</text>
</comment>
<comment type="function">
    <text evidence="3 14">Catalyzes the conversion of D-ribulose 5-phosphate to formate and 3,4-dihydroxy-2-butanone 4-phosphate.</text>
</comment>
<dbReference type="Pfam" id="PF00925">
    <property type="entry name" value="GTP_cyclohydro2"/>
    <property type="match status" value="1"/>
</dbReference>
<reference evidence="17 18" key="1">
    <citation type="submission" date="2019-03" db="EMBL/GenBank/DDBJ databases">
        <title>Tal1 in Xanthomonas translucens pv. cerealis Contributes to Virulence in Bacterial Leaf Streak of Wheat.</title>
        <authorList>
            <person name="Shah S.M.A."/>
            <person name="Haq F."/>
            <person name="Ma W."/>
            <person name="Xu X."/>
            <person name="Wang S."/>
            <person name="Xu Z."/>
            <person name="Zou L."/>
            <person name="Zhu B."/>
            <person name="Chen G."/>
        </authorList>
    </citation>
    <scope>NUCLEOTIDE SEQUENCE [LARGE SCALE GENOMIC DNA]</scope>
    <source>
        <strain evidence="17 18">01</strain>
    </source>
</reference>
<dbReference type="SUPFAM" id="SSF142695">
    <property type="entry name" value="RibA-like"/>
    <property type="match status" value="1"/>
</dbReference>
<dbReference type="InterPro" id="IPR036144">
    <property type="entry name" value="RibA-like_sf"/>
</dbReference>
<evidence type="ECO:0000256" key="11">
    <source>
        <dbReference type="ARBA" id="ARBA00022842"/>
    </source>
</evidence>
<comment type="pathway">
    <text evidence="4 14">Cofactor biosynthesis; riboflavin biosynthesis; 2-hydroxy-3-oxobutyl phosphate from D-ribulose 5-phosphate: step 1/1.</text>
</comment>
<feature type="domain" description="GTP cyclohydrolase II" evidence="16">
    <location>
        <begin position="216"/>
        <end position="370"/>
    </location>
</feature>
<dbReference type="GO" id="GO:0030145">
    <property type="term" value="F:manganese ion binding"/>
    <property type="evidence" value="ECO:0007669"/>
    <property type="project" value="UniProtKB-UniRule"/>
</dbReference>
<dbReference type="GO" id="GO:0008686">
    <property type="term" value="F:3,4-dihydroxy-2-butanone-4-phosphate synthase activity"/>
    <property type="evidence" value="ECO:0007669"/>
    <property type="project" value="UniProtKB-UniRule"/>
</dbReference>
<evidence type="ECO:0000256" key="10">
    <source>
        <dbReference type="ARBA" id="ARBA00022723"/>
    </source>
</evidence>
<evidence type="ECO:0000256" key="3">
    <source>
        <dbReference type="ARBA" id="ARBA00002284"/>
    </source>
</evidence>
<accession>A0A514EF01</accession>
<dbReference type="InterPro" id="IPR017945">
    <property type="entry name" value="DHBP_synth_RibB-like_a/b_dom"/>
</dbReference>
<organism evidence="17 18">
    <name type="scientific">Xanthomonas cerealis pv. cerealis</name>
    <dbReference type="NCBI Taxonomy" id="152263"/>
    <lineage>
        <taxon>Bacteria</taxon>
        <taxon>Pseudomonadati</taxon>
        <taxon>Pseudomonadota</taxon>
        <taxon>Gammaproteobacteria</taxon>
        <taxon>Lysobacterales</taxon>
        <taxon>Lysobacteraceae</taxon>
        <taxon>Xanthomonas</taxon>
        <taxon>Xanthomonas translucens group</taxon>
        <taxon>Xanthomonas cerealis</taxon>
    </lineage>
</organism>
<dbReference type="Pfam" id="PF00926">
    <property type="entry name" value="DHBP_synthase"/>
    <property type="match status" value="1"/>
</dbReference>
<dbReference type="Gene3D" id="3.40.50.10990">
    <property type="entry name" value="GTP cyclohydrolase II"/>
    <property type="match status" value="1"/>
</dbReference>
<feature type="binding site" evidence="14">
    <location>
        <position position="36"/>
    </location>
    <ligand>
        <name>Mg(2+)</name>
        <dbReference type="ChEBI" id="CHEBI:18420"/>
        <label>1</label>
    </ligand>
</feature>
<evidence type="ECO:0000256" key="15">
    <source>
        <dbReference type="SAM" id="MobiDB-lite"/>
    </source>
</evidence>
<dbReference type="UniPathway" id="UPA00275">
    <property type="reaction ID" value="UER00399"/>
</dbReference>
<comment type="cofactor">
    <cofactor evidence="2">
        <name>Mn(2+)</name>
        <dbReference type="ChEBI" id="CHEBI:29035"/>
    </cofactor>
</comment>
<dbReference type="SUPFAM" id="SSF55821">
    <property type="entry name" value="YrdC/RibB"/>
    <property type="match status" value="1"/>
</dbReference>
<dbReference type="NCBIfam" id="TIGR00506">
    <property type="entry name" value="ribB"/>
    <property type="match status" value="1"/>
</dbReference>
<dbReference type="PIRSF" id="PIRSF001259">
    <property type="entry name" value="RibA"/>
    <property type="match status" value="1"/>
</dbReference>
<dbReference type="AlphaFoldDB" id="A0A514EF01"/>
<dbReference type="PANTHER" id="PTHR21327:SF34">
    <property type="entry name" value="3,4-DIHYDROXY-2-BUTANONE 4-PHOSPHATE SYNTHASE"/>
    <property type="match status" value="1"/>
</dbReference>
<evidence type="ECO:0000256" key="12">
    <source>
        <dbReference type="ARBA" id="ARBA00023211"/>
    </source>
</evidence>
<evidence type="ECO:0000256" key="2">
    <source>
        <dbReference type="ARBA" id="ARBA00001936"/>
    </source>
</evidence>
<comment type="similarity">
    <text evidence="14">Belongs to the DHBP synthase family.</text>
</comment>
<keyword evidence="13 14" id="KW-0456">Lyase</keyword>
<dbReference type="EC" id="4.1.99.12" evidence="7 14"/>
<keyword evidence="18" id="KW-1185">Reference proteome</keyword>
<evidence type="ECO:0000256" key="1">
    <source>
        <dbReference type="ARBA" id="ARBA00000141"/>
    </source>
</evidence>
<comment type="subunit">
    <text evidence="14">Homodimer.</text>
</comment>
<comment type="similarity">
    <text evidence="6">In the C-terminal section; belongs to the GTP cyclohydrolase II family.</text>
</comment>
<evidence type="ECO:0000256" key="14">
    <source>
        <dbReference type="HAMAP-Rule" id="MF_00180"/>
    </source>
</evidence>
<evidence type="ECO:0000313" key="18">
    <source>
        <dbReference type="Proteomes" id="UP000319349"/>
    </source>
</evidence>
<dbReference type="InterPro" id="IPR032677">
    <property type="entry name" value="GTP_cyclohydro_II"/>
</dbReference>
<evidence type="ECO:0000256" key="13">
    <source>
        <dbReference type="ARBA" id="ARBA00023239"/>
    </source>
</evidence>
<dbReference type="Proteomes" id="UP000319349">
    <property type="component" value="Chromosome"/>
</dbReference>
<dbReference type="InterPro" id="IPR000422">
    <property type="entry name" value="DHBP_synthase_RibB"/>
</dbReference>
<dbReference type="PANTHER" id="PTHR21327">
    <property type="entry name" value="GTP CYCLOHYDROLASE II-RELATED"/>
    <property type="match status" value="1"/>
</dbReference>
<keyword evidence="12 14" id="KW-0464">Manganese</keyword>
<dbReference type="HAMAP" id="MF_00180">
    <property type="entry name" value="RibB"/>
    <property type="match status" value="1"/>
</dbReference>
<evidence type="ECO:0000256" key="9">
    <source>
        <dbReference type="ARBA" id="ARBA00022619"/>
    </source>
</evidence>
<evidence type="ECO:0000256" key="4">
    <source>
        <dbReference type="ARBA" id="ARBA00004904"/>
    </source>
</evidence>
<proteinExistence type="inferred from homology"/>
<dbReference type="GO" id="GO:0005829">
    <property type="term" value="C:cytosol"/>
    <property type="evidence" value="ECO:0007669"/>
    <property type="project" value="TreeGrafter"/>
</dbReference>
<dbReference type="FunFam" id="3.90.870.10:FF:000001">
    <property type="entry name" value="Riboflavin biosynthesis protein RibBA"/>
    <property type="match status" value="1"/>
</dbReference>
<dbReference type="GO" id="GO:0009231">
    <property type="term" value="P:riboflavin biosynthetic process"/>
    <property type="evidence" value="ECO:0007669"/>
    <property type="project" value="UniProtKB-UniRule"/>
</dbReference>
<evidence type="ECO:0000256" key="8">
    <source>
        <dbReference type="ARBA" id="ARBA00018836"/>
    </source>
</evidence>
<evidence type="ECO:0000259" key="16">
    <source>
        <dbReference type="Pfam" id="PF00925"/>
    </source>
</evidence>
<dbReference type="GO" id="GO:0000287">
    <property type="term" value="F:magnesium ion binding"/>
    <property type="evidence" value="ECO:0007669"/>
    <property type="project" value="UniProtKB-UniRule"/>
</dbReference>
<sequence>MSPSTAPSLNFAPVPELLEEIRAGRMVVIVDDEDRENEGDLIMAAELVKPSDINFMVTHARGLVCLSLTRERCTQLGLAPMVQHNTAQFHTNFTVSIEAAEGVTTGISAYDRAHTVRTAVKPDAKPHDLSQPGHIFPLIAQPGGVLTRAGHTEAAGDLPLLAGLEPAGVLVEVLNPDGSMARRPQLEEFARLHGLKMGSIADLIAYRLATEHTVERIDERPIETEFGDFTLVTYRDRIAQDLHFALVRGTLDADTPTLVRVQVENPLADLLHWRREDFGVAASDALRAIAAADSGVMVVLSAPRDSQALLARLRKQPDLIANSKDVGQWRRNGAGSQILADLGLGKLRVLGTPRRQVGLAGFGLEVVEHVEPGLGTRDSGSDRNRGPGTGDRERQEPTA</sequence>
<feature type="binding site" evidence="14">
    <location>
        <position position="36"/>
    </location>
    <ligand>
        <name>Mg(2+)</name>
        <dbReference type="ChEBI" id="CHEBI:18420"/>
        <label>2</label>
    </ligand>
</feature>
<feature type="binding site" evidence="14">
    <location>
        <position position="151"/>
    </location>
    <ligand>
        <name>Mg(2+)</name>
        <dbReference type="ChEBI" id="CHEBI:18420"/>
        <label>2</label>
    </ligand>
</feature>
<comment type="similarity">
    <text evidence="5">In the N-terminal section; belongs to the DHBP synthase family.</text>
</comment>
<feature type="compositionally biased region" description="Basic and acidic residues" evidence="15">
    <location>
        <begin position="379"/>
        <end position="399"/>
    </location>
</feature>
<feature type="region of interest" description="Disordered" evidence="15">
    <location>
        <begin position="371"/>
        <end position="399"/>
    </location>
</feature>
<evidence type="ECO:0000256" key="7">
    <source>
        <dbReference type="ARBA" id="ARBA00012153"/>
    </source>
</evidence>
<protein>
    <recommendedName>
        <fullName evidence="8 14">3,4-dihydroxy-2-butanone 4-phosphate synthase</fullName>
        <shortName evidence="14">DHBP synthase</shortName>
        <ecNumber evidence="7 14">4.1.99.12</ecNumber>
    </recommendedName>
</protein>
<feature type="binding site" evidence="14">
    <location>
        <position position="40"/>
    </location>
    <ligand>
        <name>D-ribulose 5-phosphate</name>
        <dbReference type="ChEBI" id="CHEBI:58121"/>
    </ligand>
</feature>
<evidence type="ECO:0000256" key="6">
    <source>
        <dbReference type="ARBA" id="ARBA00008976"/>
    </source>
</evidence>
<feature type="binding site" evidence="14">
    <location>
        <begin position="35"/>
        <end position="36"/>
    </location>
    <ligand>
        <name>D-ribulose 5-phosphate</name>
        <dbReference type="ChEBI" id="CHEBI:58121"/>
    </ligand>
</feature>
<name>A0A514EF01_9XANT</name>
<evidence type="ECO:0000256" key="5">
    <source>
        <dbReference type="ARBA" id="ARBA00005520"/>
    </source>
</evidence>